<dbReference type="Proteomes" id="UP000054516">
    <property type="component" value="Unassembled WGS sequence"/>
</dbReference>
<organism evidence="2">
    <name type="scientific">Rosellinia necatrix</name>
    <name type="common">White root-rot fungus</name>
    <dbReference type="NCBI Taxonomy" id="77044"/>
    <lineage>
        <taxon>Eukaryota</taxon>
        <taxon>Fungi</taxon>
        <taxon>Dikarya</taxon>
        <taxon>Ascomycota</taxon>
        <taxon>Pezizomycotina</taxon>
        <taxon>Sordariomycetes</taxon>
        <taxon>Xylariomycetidae</taxon>
        <taxon>Xylariales</taxon>
        <taxon>Xylariaceae</taxon>
        <taxon>Rosellinia</taxon>
    </lineage>
</organism>
<evidence type="ECO:0000313" key="2">
    <source>
        <dbReference type="EMBL" id="GAW27259.1"/>
    </source>
</evidence>
<feature type="region of interest" description="Disordered" evidence="1">
    <location>
        <begin position="21"/>
        <end position="85"/>
    </location>
</feature>
<protein>
    <submittedName>
        <fullName evidence="2">Uncharacterized protein</fullName>
    </submittedName>
</protein>
<gene>
    <name evidence="2" type="ORF">SAMD00023353_9500250</name>
</gene>
<dbReference type="AlphaFoldDB" id="A0A1S8AB33"/>
<sequence>MGLWFDPGSRLVPFLERSYEEANDEIEPSSVVARSKGGPLSHVKLLGPRELPSPQTTSSRRERVAAEGSGLSAAGPAEDEPRPGRDTITSYVVVRIPSCILAGSAEID</sequence>
<reference evidence="2" key="1">
    <citation type="submission" date="2016-03" db="EMBL/GenBank/DDBJ databases">
        <title>Draft genome sequence of Rosellinia necatrix.</title>
        <authorList>
            <person name="Kanematsu S."/>
        </authorList>
    </citation>
    <scope>NUCLEOTIDE SEQUENCE [LARGE SCALE GENOMIC DNA]</scope>
    <source>
        <strain evidence="2">W97</strain>
    </source>
</reference>
<proteinExistence type="predicted"/>
<dbReference type="EMBL" id="DF977540">
    <property type="protein sequence ID" value="GAW27259.1"/>
    <property type="molecule type" value="Genomic_DNA"/>
</dbReference>
<accession>A0A1S8AB33</accession>
<name>A0A1S8AB33_ROSNE</name>
<keyword evidence="3" id="KW-1185">Reference proteome</keyword>
<evidence type="ECO:0000313" key="3">
    <source>
        <dbReference type="Proteomes" id="UP000054516"/>
    </source>
</evidence>
<evidence type="ECO:0000256" key="1">
    <source>
        <dbReference type="SAM" id="MobiDB-lite"/>
    </source>
</evidence>